<evidence type="ECO:0000256" key="2">
    <source>
        <dbReference type="ARBA" id="ARBA00022884"/>
    </source>
</evidence>
<feature type="compositionally biased region" description="Polar residues" evidence="4">
    <location>
        <begin position="292"/>
        <end position="302"/>
    </location>
</feature>
<dbReference type="PANTHER" id="PTHR48032">
    <property type="entry name" value="RNA-BINDING PROTEIN MUSASHI HOMOLOG RBP6"/>
    <property type="match status" value="1"/>
</dbReference>
<dbReference type="SUPFAM" id="SSF54928">
    <property type="entry name" value="RNA-binding domain, RBD"/>
    <property type="match status" value="2"/>
</dbReference>
<dbReference type="InterPro" id="IPR035979">
    <property type="entry name" value="RBD_domain_sf"/>
</dbReference>
<evidence type="ECO:0000259" key="5">
    <source>
        <dbReference type="PROSITE" id="PS50102"/>
    </source>
</evidence>
<evidence type="ECO:0000313" key="6">
    <source>
        <dbReference type="EMBL" id="CAE0262494.1"/>
    </source>
</evidence>
<feature type="domain" description="RRM" evidence="5">
    <location>
        <begin position="104"/>
        <end position="180"/>
    </location>
</feature>
<proteinExistence type="predicted"/>
<dbReference type="GO" id="GO:0006417">
    <property type="term" value="P:regulation of translation"/>
    <property type="evidence" value="ECO:0007669"/>
    <property type="project" value="TreeGrafter"/>
</dbReference>
<dbReference type="EMBL" id="HBIB01038054">
    <property type="protein sequence ID" value="CAE0262494.1"/>
    <property type="molecule type" value="Transcribed_RNA"/>
</dbReference>
<dbReference type="EMBL" id="HBIB01038057">
    <property type="protein sequence ID" value="CAE0262497.1"/>
    <property type="molecule type" value="Transcribed_RNA"/>
</dbReference>
<feature type="region of interest" description="Disordered" evidence="4">
    <location>
        <begin position="277"/>
        <end position="302"/>
    </location>
</feature>
<gene>
    <name evidence="6" type="ORF">PBIL07802_LOCUS24789</name>
    <name evidence="7" type="ORF">PBIL07802_LOCUS24790</name>
    <name evidence="8" type="ORF">PBIL07802_LOCUS24792</name>
    <name evidence="9" type="ORF">PBIL07802_LOCUS24794</name>
</gene>
<accession>A0A7S3LSX5</accession>
<evidence type="ECO:0000256" key="4">
    <source>
        <dbReference type="SAM" id="MobiDB-lite"/>
    </source>
</evidence>
<name>A0A7S3LSX5_9EUKA</name>
<dbReference type="InterPro" id="IPR000504">
    <property type="entry name" value="RRM_dom"/>
</dbReference>
<dbReference type="GO" id="GO:0003729">
    <property type="term" value="F:mRNA binding"/>
    <property type="evidence" value="ECO:0007669"/>
    <property type="project" value="TreeGrafter"/>
</dbReference>
<feature type="compositionally biased region" description="Polar residues" evidence="4">
    <location>
        <begin position="196"/>
        <end position="205"/>
    </location>
</feature>
<keyword evidence="2 3" id="KW-0694">RNA-binding</keyword>
<evidence type="ECO:0000256" key="3">
    <source>
        <dbReference type="PROSITE-ProRule" id="PRU00176"/>
    </source>
</evidence>
<reference evidence="9" key="1">
    <citation type="submission" date="2021-01" db="EMBL/GenBank/DDBJ databases">
        <authorList>
            <person name="Corre E."/>
            <person name="Pelletier E."/>
            <person name="Niang G."/>
            <person name="Scheremetjew M."/>
            <person name="Finn R."/>
            <person name="Kale V."/>
            <person name="Holt S."/>
            <person name="Cochrane G."/>
            <person name="Meng A."/>
            <person name="Brown T."/>
            <person name="Cohen L."/>
        </authorList>
    </citation>
    <scope>NUCLEOTIDE SEQUENCE</scope>
    <source>
        <strain evidence="9">NIES-2562</strain>
    </source>
</reference>
<dbReference type="SMART" id="SM00360">
    <property type="entry name" value="RRM"/>
    <property type="match status" value="2"/>
</dbReference>
<feature type="region of interest" description="Disordered" evidence="4">
    <location>
        <begin position="182"/>
        <end position="215"/>
    </location>
</feature>
<dbReference type="PROSITE" id="PS50102">
    <property type="entry name" value="RRM"/>
    <property type="match status" value="2"/>
</dbReference>
<evidence type="ECO:0000256" key="1">
    <source>
        <dbReference type="ARBA" id="ARBA00022737"/>
    </source>
</evidence>
<feature type="domain" description="RRM" evidence="5">
    <location>
        <begin position="12"/>
        <end position="87"/>
    </location>
</feature>
<protein>
    <recommendedName>
        <fullName evidence="5">RRM domain-containing protein</fullName>
    </recommendedName>
</protein>
<evidence type="ECO:0000313" key="9">
    <source>
        <dbReference type="EMBL" id="CAE0262499.1"/>
    </source>
</evidence>
<organism evidence="9">
    <name type="scientific">Palpitomonas bilix</name>
    <dbReference type="NCBI Taxonomy" id="652834"/>
    <lineage>
        <taxon>Eukaryota</taxon>
        <taxon>Eukaryota incertae sedis</taxon>
    </lineage>
</organism>
<dbReference type="AlphaFoldDB" id="A0A7S3LSX5"/>
<dbReference type="EMBL" id="HBIB01038060">
    <property type="protein sequence ID" value="CAE0262499.1"/>
    <property type="molecule type" value="Transcribed_RNA"/>
</dbReference>
<dbReference type="InterPro" id="IPR012677">
    <property type="entry name" value="Nucleotide-bd_a/b_plait_sf"/>
</dbReference>
<evidence type="ECO:0000313" key="7">
    <source>
        <dbReference type="EMBL" id="CAE0262495.1"/>
    </source>
</evidence>
<keyword evidence="1" id="KW-0677">Repeat</keyword>
<evidence type="ECO:0000313" key="8">
    <source>
        <dbReference type="EMBL" id="CAE0262497.1"/>
    </source>
</evidence>
<dbReference type="PANTHER" id="PTHR48032:SF6">
    <property type="entry name" value="RNA-BINDING (RRM_RBD_RNP MOTIFS) FAMILY PROTEIN"/>
    <property type="match status" value="1"/>
</dbReference>
<dbReference type="Gene3D" id="3.30.70.330">
    <property type="match status" value="2"/>
</dbReference>
<feature type="compositionally biased region" description="Basic and acidic residues" evidence="4">
    <location>
        <begin position="277"/>
        <end position="291"/>
    </location>
</feature>
<dbReference type="Pfam" id="PF00076">
    <property type="entry name" value="RRM_1"/>
    <property type="match status" value="2"/>
</dbReference>
<sequence>MSKHTTASMDKRKLFIGGIPWEVDEKELRKEFEKYGTVVEAVIMRRPNGNPRGFGFVTFETEEEADTTAGMALSIRDRKVEAKKAVPEVQGREPGVSVAETKVKRVFVGGIPGNLDSDGLKGYFQAFGEVAEAEVMMDKQSGNSRGFGFVTFVDESSVDPLFATTHTIGDKQIEIKKAIPRGRMDKKAPSAIRGNSMHSKGARSNNGRHRMLSQSSGRSIFGDQYSGALGPAQMGTYANFPGYAREYDSSGPTYAPSFYQGVYGYHSSAAPGIVESRENHEDKNDPGRRDQSQTSAPSPLYNSYTRSMHDGFSITTNFGNYAAAGFESSPGFGAGGYRGSPSFFYSGTPTQGAHNFGDGDN</sequence>
<dbReference type="EMBL" id="HBIB01038055">
    <property type="protein sequence ID" value="CAE0262495.1"/>
    <property type="molecule type" value="Transcribed_RNA"/>
</dbReference>